<evidence type="ECO:0000313" key="2">
    <source>
        <dbReference type="EMBL" id="BCX46508.1"/>
    </source>
</evidence>
<keyword evidence="3" id="KW-1185">Reference proteome</keyword>
<dbReference type="InterPro" id="IPR008503">
    <property type="entry name" value="Asp_endopeptidase"/>
</dbReference>
<dbReference type="Pfam" id="PF05618">
    <property type="entry name" value="Zn_protease"/>
    <property type="match status" value="1"/>
</dbReference>
<evidence type="ECO:0000313" key="3">
    <source>
        <dbReference type="Proteomes" id="UP001374893"/>
    </source>
</evidence>
<organism evidence="2 3">
    <name type="scientific">Haloferula helveola</name>
    <dbReference type="NCBI Taxonomy" id="490095"/>
    <lineage>
        <taxon>Bacteria</taxon>
        <taxon>Pseudomonadati</taxon>
        <taxon>Verrucomicrobiota</taxon>
        <taxon>Verrucomicrobiia</taxon>
        <taxon>Verrucomicrobiales</taxon>
        <taxon>Verrucomicrobiaceae</taxon>
        <taxon>Haloferula</taxon>
    </lineage>
</organism>
<accession>A0ABM7RAG7</accession>
<dbReference type="EMBL" id="AP024702">
    <property type="protein sequence ID" value="BCX46508.1"/>
    <property type="molecule type" value="Genomic_DNA"/>
</dbReference>
<feature type="domain" description="Retropepsin-like aspartic endopeptidase" evidence="1">
    <location>
        <begin position="41"/>
        <end position="168"/>
    </location>
</feature>
<name>A0ABM7RAG7_9BACT</name>
<dbReference type="PANTHER" id="PTHR38037:SF2">
    <property type="entry name" value="ATP-DEPENDENT ZINC PROTEASE DOMAIN-CONTAINING PROTEIN-RELATED"/>
    <property type="match status" value="1"/>
</dbReference>
<dbReference type="PANTHER" id="PTHR38037">
    <property type="entry name" value="ZN_PROTEASE DOMAIN-CONTAINING PROTEIN"/>
    <property type="match status" value="1"/>
</dbReference>
<sequence>MRRTRKPGCHVGQVRHDGRPAGEVASELGLPTRRRQAEKLVIGRREWVMLPEFDAGPFHAKTDSGARSSSIHAEQIVLSDDCSSVGFFTRDHYGRRKWCEMKVGGVSRVKSSTGEAKPRIWVETELELPGGFRWRARLTLANRSRMLCSMLLGRRALSGYFLIDTARDHLMGMFDARGGH</sequence>
<evidence type="ECO:0000259" key="1">
    <source>
        <dbReference type="Pfam" id="PF05618"/>
    </source>
</evidence>
<reference evidence="2 3" key="1">
    <citation type="submission" date="2021-06" db="EMBL/GenBank/DDBJ databases">
        <title>Complete genome of Haloferula helveola possessing various polysaccharide degrading enzymes.</title>
        <authorList>
            <person name="Takami H."/>
            <person name="Huang C."/>
            <person name="Hamasaki K."/>
        </authorList>
    </citation>
    <scope>NUCLEOTIDE SEQUENCE [LARGE SCALE GENOMIC DNA]</scope>
    <source>
        <strain evidence="2 3">CN-1</strain>
    </source>
</reference>
<dbReference type="Gene3D" id="2.40.70.10">
    <property type="entry name" value="Acid Proteases"/>
    <property type="match status" value="1"/>
</dbReference>
<dbReference type="Proteomes" id="UP001374893">
    <property type="component" value="Chromosome"/>
</dbReference>
<protein>
    <submittedName>
        <fullName evidence="2">30S ribosomal protein S6 modification protein</fullName>
    </submittedName>
</protein>
<dbReference type="SUPFAM" id="SSF50630">
    <property type="entry name" value="Acid proteases"/>
    <property type="match status" value="1"/>
</dbReference>
<proteinExistence type="predicted"/>
<dbReference type="InterPro" id="IPR021109">
    <property type="entry name" value="Peptidase_aspartic_dom_sf"/>
</dbReference>
<gene>
    <name evidence="2" type="ORF">HAHE_04160</name>
</gene>
<dbReference type="RefSeq" id="WP_338688169.1">
    <property type="nucleotide sequence ID" value="NZ_AP024702.1"/>
</dbReference>